<evidence type="ECO:0000259" key="1">
    <source>
        <dbReference type="Pfam" id="PF16177"/>
    </source>
</evidence>
<dbReference type="GO" id="GO:0030729">
    <property type="term" value="F:acetoacetate-CoA ligase activity"/>
    <property type="evidence" value="ECO:0007669"/>
    <property type="project" value="UniProtKB-EC"/>
</dbReference>
<keyword evidence="2" id="KW-0436">Ligase</keyword>
<dbReference type="InterPro" id="IPR042099">
    <property type="entry name" value="ANL_N_sf"/>
</dbReference>
<dbReference type="Pfam" id="PF16177">
    <property type="entry name" value="ACAS_N"/>
    <property type="match status" value="1"/>
</dbReference>
<dbReference type="PANTHER" id="PTHR42921:SF1">
    <property type="entry name" value="ACETOACETYL-COA SYNTHETASE"/>
    <property type="match status" value="1"/>
</dbReference>
<dbReference type="PANTHER" id="PTHR42921">
    <property type="entry name" value="ACETOACETYL-COA SYNTHETASE"/>
    <property type="match status" value="1"/>
</dbReference>
<feature type="non-terminal residue" evidence="2">
    <location>
        <position position="117"/>
    </location>
</feature>
<reference evidence="2" key="1">
    <citation type="submission" date="2018-06" db="EMBL/GenBank/DDBJ databases">
        <authorList>
            <person name="Zhirakovskaya E."/>
        </authorList>
    </citation>
    <scope>NUCLEOTIDE SEQUENCE</scope>
</reference>
<dbReference type="InterPro" id="IPR032387">
    <property type="entry name" value="ACAS_N"/>
</dbReference>
<gene>
    <name evidence="2" type="ORF">MNBD_ALPHA09-1330</name>
</gene>
<name>A0A3B0U2Y9_9ZZZZ</name>
<dbReference type="Gene3D" id="3.40.50.12780">
    <property type="entry name" value="N-terminal domain of ligase-like"/>
    <property type="match status" value="1"/>
</dbReference>
<dbReference type="AlphaFoldDB" id="A0A3B0U2Y9"/>
<organism evidence="2">
    <name type="scientific">hydrothermal vent metagenome</name>
    <dbReference type="NCBI Taxonomy" id="652676"/>
    <lineage>
        <taxon>unclassified sequences</taxon>
        <taxon>metagenomes</taxon>
        <taxon>ecological metagenomes</taxon>
    </lineage>
</organism>
<evidence type="ECO:0000313" key="2">
    <source>
        <dbReference type="EMBL" id="VAW13746.1"/>
    </source>
</evidence>
<feature type="domain" description="Acetyl-coenzyme A synthetase N-terminal" evidence="1">
    <location>
        <begin position="35"/>
        <end position="91"/>
    </location>
</feature>
<proteinExistence type="predicted"/>
<dbReference type="EC" id="6.2.1.16" evidence="2"/>
<dbReference type="EMBL" id="UOEM01000065">
    <property type="protein sequence ID" value="VAW13746.1"/>
    <property type="molecule type" value="Genomic_DNA"/>
</dbReference>
<sequence>MPKILWQPDAERIRSSNLARFCKQSRLTPGGQIDYGALHRMSVDQPERFWPAVWDFCGVRAQTRGETPLADGGSMRGARFFPQARLNFAENILRGDDGFTAIIFQPETGDRMSWTMG</sequence>
<protein>
    <submittedName>
        <fullName evidence="2">Acetoacetyl-CoA synthetase</fullName>
        <ecNumber evidence="2">6.2.1.16</ecNumber>
    </submittedName>
</protein>
<accession>A0A3B0U2Y9</accession>